<evidence type="ECO:0000259" key="1">
    <source>
        <dbReference type="Pfam" id="PF24016"/>
    </source>
</evidence>
<accession>A0A409YR50</accession>
<dbReference type="EMBL" id="NHYE01000470">
    <property type="protein sequence ID" value="PPR05487.1"/>
    <property type="molecule type" value="Genomic_DNA"/>
</dbReference>
<keyword evidence="3" id="KW-1185">Reference proteome</keyword>
<dbReference type="STRING" id="231916.A0A409YR50"/>
<sequence length="261" mass="29113">MILLDDKQVEALEARRQAEEQDQLNQEPPPTYASLQTAQSSSEIVAKTVNFVSISRVHHSVKETLILDPSLFVPIFLRPPLLPDETEETRKNLRLESTHGHVYADVTLIPARDDSADAAGSSKRNKRVVMHMKSTHGGITAKIHGRPGRSSFVLHAQALNGEIRLHIPSTFHGPVIVSHRHGFVRFSEAISRNLTTFGEVDSTRRCFLGDFSRWSEAGDGWTGDELVVEVRHGNVKIHYDDDAVGSPVKTRPTLLNRIFGF</sequence>
<protein>
    <recommendedName>
        <fullName evidence="1">DUF7330 domain-containing protein</fullName>
    </recommendedName>
</protein>
<dbReference type="InParanoid" id="A0A409YR50"/>
<dbReference type="AlphaFoldDB" id="A0A409YR50"/>
<dbReference type="Pfam" id="PF24016">
    <property type="entry name" value="DUF7330"/>
    <property type="match status" value="1"/>
</dbReference>
<proteinExistence type="predicted"/>
<organism evidence="2 3">
    <name type="scientific">Gymnopilus dilepis</name>
    <dbReference type="NCBI Taxonomy" id="231916"/>
    <lineage>
        <taxon>Eukaryota</taxon>
        <taxon>Fungi</taxon>
        <taxon>Dikarya</taxon>
        <taxon>Basidiomycota</taxon>
        <taxon>Agaricomycotina</taxon>
        <taxon>Agaricomycetes</taxon>
        <taxon>Agaricomycetidae</taxon>
        <taxon>Agaricales</taxon>
        <taxon>Agaricineae</taxon>
        <taxon>Hymenogastraceae</taxon>
        <taxon>Gymnopilus</taxon>
    </lineage>
</organism>
<dbReference type="InterPro" id="IPR055754">
    <property type="entry name" value="DUF7330"/>
</dbReference>
<gene>
    <name evidence="2" type="ORF">CVT26_009054</name>
</gene>
<reference evidence="2 3" key="1">
    <citation type="journal article" date="2018" name="Evol. Lett.">
        <title>Horizontal gene cluster transfer increased hallucinogenic mushroom diversity.</title>
        <authorList>
            <person name="Reynolds H.T."/>
            <person name="Vijayakumar V."/>
            <person name="Gluck-Thaler E."/>
            <person name="Korotkin H.B."/>
            <person name="Matheny P.B."/>
            <person name="Slot J.C."/>
        </authorList>
    </citation>
    <scope>NUCLEOTIDE SEQUENCE [LARGE SCALE GENOMIC DNA]</scope>
    <source>
        <strain evidence="2 3">SRW20</strain>
    </source>
</reference>
<dbReference type="Proteomes" id="UP000284706">
    <property type="component" value="Unassembled WGS sequence"/>
</dbReference>
<evidence type="ECO:0000313" key="3">
    <source>
        <dbReference type="Proteomes" id="UP000284706"/>
    </source>
</evidence>
<feature type="domain" description="DUF7330" evidence="1">
    <location>
        <begin position="50"/>
        <end position="242"/>
    </location>
</feature>
<name>A0A409YR50_9AGAR</name>
<evidence type="ECO:0000313" key="2">
    <source>
        <dbReference type="EMBL" id="PPR05487.1"/>
    </source>
</evidence>
<comment type="caution">
    <text evidence="2">The sequence shown here is derived from an EMBL/GenBank/DDBJ whole genome shotgun (WGS) entry which is preliminary data.</text>
</comment>
<dbReference type="OrthoDB" id="2593559at2759"/>